<dbReference type="PROSITE" id="PS50021">
    <property type="entry name" value="CH"/>
    <property type="match status" value="1"/>
</dbReference>
<dbReference type="Gene3D" id="1.10.418.10">
    <property type="entry name" value="Calponin-like domain"/>
    <property type="match status" value="1"/>
</dbReference>
<proteinExistence type="inferred from homology"/>
<dbReference type="PANTHER" id="PTHR47385">
    <property type="entry name" value="CALPONIN"/>
    <property type="match status" value="1"/>
</dbReference>
<dbReference type="InterPro" id="IPR036872">
    <property type="entry name" value="CH_dom_sf"/>
</dbReference>
<dbReference type="GO" id="GO:0007015">
    <property type="term" value="P:actin filament organization"/>
    <property type="evidence" value="ECO:0007669"/>
    <property type="project" value="TreeGrafter"/>
</dbReference>
<dbReference type="Pfam" id="PF00307">
    <property type="entry name" value="CH"/>
    <property type="match status" value="1"/>
</dbReference>
<dbReference type="Pfam" id="PF00402">
    <property type="entry name" value="Calponin"/>
    <property type="match status" value="5"/>
</dbReference>
<evidence type="ECO:0000256" key="1">
    <source>
        <dbReference type="ARBA" id="ARBA00009631"/>
    </source>
</evidence>
<dbReference type="GO" id="GO:0015629">
    <property type="term" value="C:actin cytoskeleton"/>
    <property type="evidence" value="ECO:0007669"/>
    <property type="project" value="TreeGrafter"/>
</dbReference>
<dbReference type="PROSITE" id="PS51122">
    <property type="entry name" value="CALPONIN_2"/>
    <property type="match status" value="5"/>
</dbReference>
<dbReference type="AlphaFoldDB" id="A0AA36FG71"/>
<dbReference type="PROSITE" id="PS01052">
    <property type="entry name" value="CALPONIN_1"/>
    <property type="match status" value="2"/>
</dbReference>
<evidence type="ECO:0000259" key="3">
    <source>
        <dbReference type="PROSITE" id="PS50021"/>
    </source>
</evidence>
<name>A0AA36FG71_OCTVU</name>
<dbReference type="EMBL" id="OX597833">
    <property type="protein sequence ID" value="CAI9737841.1"/>
    <property type="molecule type" value="Genomic_DNA"/>
</dbReference>
<dbReference type="InterPro" id="IPR003096">
    <property type="entry name" value="SM22_calponin"/>
</dbReference>
<dbReference type="SUPFAM" id="SSF47576">
    <property type="entry name" value="Calponin-homology domain, CH-domain"/>
    <property type="match status" value="1"/>
</dbReference>
<dbReference type="InterPro" id="IPR000557">
    <property type="entry name" value="Calponin_repeat"/>
</dbReference>
<dbReference type="PANTHER" id="PTHR47385:SF14">
    <property type="entry name" value="TRANSGELIN"/>
    <property type="match status" value="1"/>
</dbReference>
<evidence type="ECO:0000313" key="4">
    <source>
        <dbReference type="EMBL" id="CAI9737841.1"/>
    </source>
</evidence>
<sequence>MALRLGPKGMDRAIQSKVLSKYDTSAEQEVRDWVKQLVDEDIGGGPYEVEKQLKSGVTLVKLAEKVIGGTPDDHLPSDAKTCTLKTNASATPFKQMENIETFLRACKAYGVPDNSCFQTVDLFEGRNMAMVIATLLQLGTEAQRHNFNGPQCGPKPHESRTVHFEPEVKRAGQGIVILQAGTNKYATQKGMVMGGVRHIADIRCDQYDAESNKDVCLQSGSNKFASQKGMSFGAVRHGNDIKSEEITDEGKRTINLQYGYTAGANQSGMSFGKNRSIAQRHNFNGPQCGPKPHESRELNFDPEVMRAGEGIIGLQAGSNKFATQKGMVMGGVRHVNDIKSEEVSEKGKYTINLQYGFNHGANQAGMNFGKKRSIVDI</sequence>
<gene>
    <name evidence="4" type="ORF">OCTVUL_1B001275</name>
</gene>
<dbReference type="GO" id="GO:0051015">
    <property type="term" value="F:actin filament binding"/>
    <property type="evidence" value="ECO:0007669"/>
    <property type="project" value="TreeGrafter"/>
</dbReference>
<dbReference type="Proteomes" id="UP001162480">
    <property type="component" value="Chromosome 20"/>
</dbReference>
<comment type="similarity">
    <text evidence="1 2">Belongs to the calponin family.</text>
</comment>
<organism evidence="4 5">
    <name type="scientific">Octopus vulgaris</name>
    <name type="common">Common octopus</name>
    <dbReference type="NCBI Taxonomy" id="6645"/>
    <lineage>
        <taxon>Eukaryota</taxon>
        <taxon>Metazoa</taxon>
        <taxon>Spiralia</taxon>
        <taxon>Lophotrochozoa</taxon>
        <taxon>Mollusca</taxon>
        <taxon>Cephalopoda</taxon>
        <taxon>Coleoidea</taxon>
        <taxon>Octopodiformes</taxon>
        <taxon>Octopoda</taxon>
        <taxon>Incirrata</taxon>
        <taxon>Octopodidae</taxon>
        <taxon>Octopus</taxon>
    </lineage>
</organism>
<reference evidence="4" key="1">
    <citation type="submission" date="2023-08" db="EMBL/GenBank/DDBJ databases">
        <authorList>
            <person name="Alioto T."/>
            <person name="Alioto T."/>
            <person name="Gomez Garrido J."/>
        </authorList>
    </citation>
    <scope>NUCLEOTIDE SEQUENCE</scope>
</reference>
<dbReference type="InterPro" id="IPR001715">
    <property type="entry name" value="CH_dom"/>
</dbReference>
<dbReference type="InterPro" id="IPR050606">
    <property type="entry name" value="Calponin-like"/>
</dbReference>
<evidence type="ECO:0000313" key="5">
    <source>
        <dbReference type="Proteomes" id="UP001162480"/>
    </source>
</evidence>
<dbReference type="PRINTS" id="PR00888">
    <property type="entry name" value="SM22CALPONIN"/>
</dbReference>
<feature type="domain" description="Calponin-homology (CH)" evidence="3">
    <location>
        <begin position="24"/>
        <end position="143"/>
    </location>
</feature>
<accession>A0AA36FG71</accession>
<evidence type="ECO:0000256" key="2">
    <source>
        <dbReference type="RuleBase" id="RU361224"/>
    </source>
</evidence>
<protein>
    <recommendedName>
        <fullName evidence="2">Transgelin</fullName>
    </recommendedName>
</protein>
<dbReference type="SMART" id="SM00033">
    <property type="entry name" value="CH"/>
    <property type="match status" value="1"/>
</dbReference>
<keyword evidence="5" id="KW-1185">Reference proteome</keyword>